<dbReference type="RefSeq" id="WP_082374334.1">
    <property type="nucleotide sequence ID" value="NZ_BBZA01000192.1"/>
</dbReference>
<dbReference type="InterPro" id="IPR016067">
    <property type="entry name" value="S-AdoMet_deCO2ase_core"/>
</dbReference>
<dbReference type="InterPro" id="IPR042284">
    <property type="entry name" value="AdoMetDC_N"/>
</dbReference>
<proteinExistence type="inferred from homology"/>
<evidence type="ECO:0000313" key="12">
    <source>
        <dbReference type="Proteomes" id="UP000037784"/>
    </source>
</evidence>
<keyword evidence="9 10" id="KW-0670">Pyruvate</keyword>
<feature type="chain" id="PRO_5023576501" description="S-adenosylmethionine decarboxylase beta chain" evidence="10">
    <location>
        <begin position="1"/>
        <end position="80"/>
    </location>
</feature>
<feature type="modified residue" description="Pyruvic acid (Ser); by autocatalysis" evidence="10">
    <location>
        <position position="81"/>
    </location>
</feature>
<comment type="PTM">
    <text evidence="10">Is synthesized initially as an inactive proenzyme. Formation of the active enzyme involves a self-maturation process in which the active site pyruvoyl group is generated from an internal serine residue via an autocatalytic post-translational modification. Two non-identical subunits are generated from the proenzyme in this reaction, and the pyruvate is formed at the N-terminus of the alpha chain, which is derived from the carboxyl end of the proenzyme. The post-translation cleavage follows an unusual pathway, termed non-hydrolytic serinolysis, in which the side chain hydroxyl group of the serine supplies its oxygen atom to form the C-terminus of the beta chain, while the remainder of the serine residue undergoes an oxidative deamination to produce ammonia and the pyruvoyl group blocking the N-terminus of the alpha chain.</text>
</comment>
<keyword evidence="8 10" id="KW-0704">Schiff base</keyword>
<keyword evidence="1 10" id="KW-0949">S-adenosyl-L-methionine</keyword>
<dbReference type="InParanoid" id="A0A0M8KA02"/>
<comment type="cofactor">
    <cofactor evidence="10">
        <name>pyruvate</name>
        <dbReference type="ChEBI" id="CHEBI:15361"/>
    </cofactor>
    <text evidence="10">Binds 1 pyruvoyl group covalently per subunit.</text>
</comment>
<evidence type="ECO:0000256" key="8">
    <source>
        <dbReference type="ARBA" id="ARBA00023270"/>
    </source>
</evidence>
<feature type="active site" description="Proton donor; for catalytic activity" evidence="10">
    <location>
        <position position="101"/>
    </location>
</feature>
<dbReference type="GO" id="GO:0004014">
    <property type="term" value="F:adenosylmethionine decarboxylase activity"/>
    <property type="evidence" value="ECO:0007669"/>
    <property type="project" value="UniProtKB-UniRule"/>
</dbReference>
<keyword evidence="12" id="KW-1185">Reference proteome</keyword>
<dbReference type="GO" id="GO:0008295">
    <property type="term" value="P:spermidine biosynthetic process"/>
    <property type="evidence" value="ECO:0007669"/>
    <property type="project" value="UniProtKB-UniRule"/>
</dbReference>
<keyword evidence="6 10" id="KW-0865">Zymogen</keyword>
<dbReference type="Gene3D" id="3.30.160.750">
    <property type="match status" value="1"/>
</dbReference>
<dbReference type="InterPro" id="IPR003826">
    <property type="entry name" value="AdoMetDC_fam_prok"/>
</dbReference>
<dbReference type="STRING" id="872965.SE16_01045"/>
<dbReference type="Pfam" id="PF02675">
    <property type="entry name" value="AdoMet_dc"/>
    <property type="match status" value="1"/>
</dbReference>
<dbReference type="PANTHER" id="PTHR33866:SF2">
    <property type="entry name" value="S-ADENOSYLMETHIONINE DECARBOXYLASE PROENZYME"/>
    <property type="match status" value="1"/>
</dbReference>
<comment type="similarity">
    <text evidence="10">Belongs to the prokaryotic AdoMetDC family. Type 1 subfamily.</text>
</comment>
<gene>
    <name evidence="11" type="primary">speD</name>
    <name evidence="10" type="synonym">speH</name>
    <name evidence="11" type="ORF">ARMA_2195</name>
</gene>
<keyword evidence="2 10" id="KW-0210">Decarboxylase</keyword>
<comment type="pathway">
    <text evidence="10">Amine and polyamine biosynthesis; S-adenosylmethioninamine biosynthesis; S-adenosylmethioninamine from S-adenosyl-L-methionine: step 1/1.</text>
</comment>
<dbReference type="NCBIfam" id="TIGR03330">
    <property type="entry name" value="SAM_DCase_Bsu"/>
    <property type="match status" value="1"/>
</dbReference>
<comment type="subunit">
    <text evidence="10">Heterotetramer of two alpha and two beta chains arranged as a dimer of alpha/beta heterodimers.</text>
</comment>
<dbReference type="Gene3D" id="3.30.360.110">
    <property type="entry name" value="S-adenosylmethionine decarboxylase domain"/>
    <property type="match status" value="1"/>
</dbReference>
<reference evidence="12" key="2">
    <citation type="submission" date="2015-08" db="EMBL/GenBank/DDBJ databases">
        <title>Draft Genome Sequence of a Heterotrophic Facultative Anaerobic Bacterium Ardenticatena maritima Strain 110S.</title>
        <authorList>
            <person name="Kawaichi S."/>
            <person name="Yoshida T."/>
            <person name="Sako Y."/>
            <person name="Nakamura R."/>
        </authorList>
    </citation>
    <scope>NUCLEOTIDE SEQUENCE [LARGE SCALE GENOMIC DNA]</scope>
    <source>
        <strain evidence="12">110S</strain>
    </source>
</reference>
<feature type="chain" id="PRO_5023576500" description="S-adenosylmethionine decarboxylase alpha chain" evidence="10">
    <location>
        <begin position="81"/>
        <end position="131"/>
    </location>
</feature>
<protein>
    <recommendedName>
        <fullName evidence="10">S-adenosylmethionine decarboxylase proenzyme</fullName>
        <shortName evidence="10">AdoMetDC</shortName>
        <shortName evidence="10">SAMDC</shortName>
        <ecNumber evidence="10">4.1.1.50</ecNumber>
    </recommendedName>
    <component>
        <recommendedName>
            <fullName evidence="10">S-adenosylmethionine decarboxylase beta chain</fullName>
        </recommendedName>
    </component>
    <component>
        <recommendedName>
            <fullName evidence="10">S-adenosylmethionine decarboxylase alpha chain</fullName>
        </recommendedName>
    </component>
</protein>
<evidence type="ECO:0000256" key="1">
    <source>
        <dbReference type="ARBA" id="ARBA00022691"/>
    </source>
</evidence>
<dbReference type="EC" id="4.1.1.50" evidence="10"/>
<reference evidence="11 12" key="1">
    <citation type="journal article" date="2015" name="Genome Announc.">
        <title>Draft Genome Sequence of a Heterotrophic Facultative Anaerobic Thermophilic Bacterium, Ardenticatena maritima Strain 110ST.</title>
        <authorList>
            <person name="Kawaichi S."/>
            <person name="Yoshida T."/>
            <person name="Sako Y."/>
            <person name="Nakamura R."/>
        </authorList>
    </citation>
    <scope>NUCLEOTIDE SEQUENCE [LARGE SCALE GENOMIC DNA]</scope>
    <source>
        <strain evidence="11 12">110S</strain>
    </source>
</reference>
<dbReference type="FunCoup" id="A0A0M8KA02">
    <property type="interactions" value="27"/>
</dbReference>
<evidence type="ECO:0000256" key="4">
    <source>
        <dbReference type="ARBA" id="ARBA00023066"/>
    </source>
</evidence>
<comment type="catalytic activity">
    <reaction evidence="10">
        <text>S-adenosyl-L-methionine + H(+) = S-adenosyl 3-(methylsulfanyl)propylamine + CO2</text>
        <dbReference type="Rhea" id="RHEA:15981"/>
        <dbReference type="ChEBI" id="CHEBI:15378"/>
        <dbReference type="ChEBI" id="CHEBI:16526"/>
        <dbReference type="ChEBI" id="CHEBI:57443"/>
        <dbReference type="ChEBI" id="CHEBI:59789"/>
        <dbReference type="EC" id="4.1.1.50"/>
    </reaction>
</comment>
<keyword evidence="5 10" id="KW-0620">Polyamine biosynthesis</keyword>
<keyword evidence="3 10" id="KW-0068">Autocatalytic cleavage</keyword>
<dbReference type="HAMAP" id="MF_00464">
    <property type="entry name" value="AdoMetDC_1"/>
    <property type="match status" value="1"/>
</dbReference>
<evidence type="ECO:0000256" key="3">
    <source>
        <dbReference type="ARBA" id="ARBA00022813"/>
    </source>
</evidence>
<dbReference type="UniPathway" id="UPA00331">
    <property type="reaction ID" value="UER00451"/>
</dbReference>
<comment type="function">
    <text evidence="10">Catalyzes the decarboxylation of S-adenosylmethionine to S-adenosylmethioninamine (dcAdoMet), the propylamine donor required for the synthesis of the polyamines spermine and spermidine from the diamine putrescine.</text>
</comment>
<evidence type="ECO:0000256" key="6">
    <source>
        <dbReference type="ARBA" id="ARBA00023145"/>
    </source>
</evidence>
<evidence type="ECO:0000256" key="10">
    <source>
        <dbReference type="HAMAP-Rule" id="MF_00464"/>
    </source>
</evidence>
<evidence type="ECO:0000256" key="7">
    <source>
        <dbReference type="ARBA" id="ARBA00023239"/>
    </source>
</evidence>
<dbReference type="EMBL" id="BBZA01000192">
    <property type="protein sequence ID" value="GAP63772.1"/>
    <property type="molecule type" value="Genomic_DNA"/>
</dbReference>
<evidence type="ECO:0000256" key="9">
    <source>
        <dbReference type="ARBA" id="ARBA00023317"/>
    </source>
</evidence>
<keyword evidence="4 10" id="KW-0745">Spermidine biosynthesis</keyword>
<dbReference type="InterPro" id="IPR017716">
    <property type="entry name" value="S-AdoMet_deCOase_pro-enz"/>
</dbReference>
<evidence type="ECO:0000256" key="5">
    <source>
        <dbReference type="ARBA" id="ARBA00023115"/>
    </source>
</evidence>
<dbReference type="OrthoDB" id="9793120at2"/>
<dbReference type="PANTHER" id="PTHR33866">
    <property type="entry name" value="S-ADENOSYLMETHIONINE DECARBOXYLASE PROENZYME"/>
    <property type="match status" value="1"/>
</dbReference>
<sequence>MTIEKVHASLGELLGATERIVLGKHLIVELWSRSPELLNDVEHIRESMLAAAEGGELTVLNIAMHAFAPHGVTGVMLLAESHLSIHTWPEYGYAAVDVFTCGGLPYKALEILSERLDAERTQIVELDRGVL</sequence>
<dbReference type="InterPro" id="IPR042286">
    <property type="entry name" value="AdoMetDC_C"/>
</dbReference>
<evidence type="ECO:0000256" key="2">
    <source>
        <dbReference type="ARBA" id="ARBA00022793"/>
    </source>
</evidence>
<evidence type="ECO:0000313" key="11">
    <source>
        <dbReference type="EMBL" id="GAP63772.1"/>
    </source>
</evidence>
<feature type="active site" description="Proton acceptor; for processing activity" evidence="10">
    <location>
        <position position="86"/>
    </location>
</feature>
<feature type="active site" description="Schiff-base intermediate with substrate; via pyruvic acid" evidence="10">
    <location>
        <position position="81"/>
    </location>
</feature>
<keyword evidence="7 10" id="KW-0456">Lyase</keyword>
<accession>A0A0M8KA02</accession>
<name>A0A0M8KA02_9CHLR</name>
<dbReference type="GO" id="GO:0005829">
    <property type="term" value="C:cytosol"/>
    <property type="evidence" value="ECO:0007669"/>
    <property type="project" value="TreeGrafter"/>
</dbReference>
<dbReference type="SUPFAM" id="SSF56276">
    <property type="entry name" value="S-adenosylmethionine decarboxylase"/>
    <property type="match status" value="1"/>
</dbReference>
<comment type="caution">
    <text evidence="11">The sequence shown here is derived from an EMBL/GenBank/DDBJ whole genome shotgun (WGS) entry which is preliminary data.</text>
</comment>
<dbReference type="AlphaFoldDB" id="A0A0M8KA02"/>
<dbReference type="Proteomes" id="UP000037784">
    <property type="component" value="Unassembled WGS sequence"/>
</dbReference>
<feature type="site" description="Cleavage (non-hydrolytic); by autolysis" evidence="10">
    <location>
        <begin position="80"/>
        <end position="81"/>
    </location>
</feature>
<organism evidence="11 12">
    <name type="scientific">Ardenticatena maritima</name>
    <dbReference type="NCBI Taxonomy" id="872965"/>
    <lineage>
        <taxon>Bacteria</taxon>
        <taxon>Bacillati</taxon>
        <taxon>Chloroflexota</taxon>
        <taxon>Ardenticatenia</taxon>
        <taxon>Ardenticatenales</taxon>
        <taxon>Ardenticatenaceae</taxon>
        <taxon>Ardenticatena</taxon>
    </lineage>
</organism>